<sequence>MRWNQRKITCPNADSILRHHIMIWYRMAKHLLRKEKFKLGMTFCDITGQTKLINTCIGDESRSYSNWIGI</sequence>
<reference evidence="1" key="1">
    <citation type="submission" date="2015-12" db="EMBL/GenBank/DDBJ databases">
        <title>Gene expression during late stages of embryo sac development: a critical building block for successful pollen-pistil interactions.</title>
        <authorList>
            <person name="Liu Y."/>
            <person name="Joly V."/>
            <person name="Sabar M."/>
            <person name="Matton D.P."/>
        </authorList>
    </citation>
    <scope>NUCLEOTIDE SEQUENCE</scope>
</reference>
<accession>A0A0V0HLE3</accession>
<name>A0A0V0HLE3_SOLCH</name>
<dbReference type="AlphaFoldDB" id="A0A0V0HLE3"/>
<protein>
    <submittedName>
        <fullName evidence="1">Putative ovule protein</fullName>
    </submittedName>
</protein>
<organism evidence="1">
    <name type="scientific">Solanum chacoense</name>
    <name type="common">Chaco potato</name>
    <dbReference type="NCBI Taxonomy" id="4108"/>
    <lineage>
        <taxon>Eukaryota</taxon>
        <taxon>Viridiplantae</taxon>
        <taxon>Streptophyta</taxon>
        <taxon>Embryophyta</taxon>
        <taxon>Tracheophyta</taxon>
        <taxon>Spermatophyta</taxon>
        <taxon>Magnoliopsida</taxon>
        <taxon>eudicotyledons</taxon>
        <taxon>Gunneridae</taxon>
        <taxon>Pentapetalae</taxon>
        <taxon>asterids</taxon>
        <taxon>lamiids</taxon>
        <taxon>Solanales</taxon>
        <taxon>Solanaceae</taxon>
        <taxon>Solanoideae</taxon>
        <taxon>Solaneae</taxon>
        <taxon>Solanum</taxon>
    </lineage>
</organism>
<proteinExistence type="predicted"/>
<dbReference type="EMBL" id="GEDG01018197">
    <property type="protein sequence ID" value="JAP20996.1"/>
    <property type="molecule type" value="Transcribed_RNA"/>
</dbReference>
<evidence type="ECO:0000313" key="1">
    <source>
        <dbReference type="EMBL" id="JAP20996.1"/>
    </source>
</evidence>